<accession>A0A6B4GPG9</accession>
<evidence type="ECO:0000313" key="2">
    <source>
        <dbReference type="Proteomes" id="UP000472521"/>
    </source>
</evidence>
<dbReference type="GO" id="GO:0015074">
    <property type="term" value="P:DNA integration"/>
    <property type="evidence" value="ECO:0007669"/>
    <property type="project" value="InterPro"/>
</dbReference>
<comment type="caution">
    <text evidence="1">The sequence shown here is derived from an EMBL/GenBank/DDBJ whole genome shotgun (WGS) entry which is preliminary data.</text>
</comment>
<sequence length="48" mass="6020">MSIIYVQDLLKKRPKSLYEVDFKKCKNLDELKMEIDNYMNYYNNYIYQ</sequence>
<reference evidence="1 2" key="1">
    <citation type="submission" date="2019-04" db="EMBL/GenBank/DDBJ databases">
        <title>Genome sequencing of Clostridium botulinum Groups I-IV and Clostridium butyricum.</title>
        <authorList>
            <person name="Brunt J."/>
            <person name="Van Vliet A.H.M."/>
            <person name="Stringer S.C."/>
            <person name="Carter A.T."/>
            <person name="Peck M.W."/>
        </authorList>
    </citation>
    <scope>NUCLEOTIDE SEQUENCE [LARGE SCALE GENOMIC DNA]</scope>
    <source>
        <strain evidence="1 2">IFR 18/054</strain>
    </source>
</reference>
<protein>
    <submittedName>
        <fullName evidence="1">Uncharacterized protein</fullName>
    </submittedName>
</protein>
<dbReference type="EMBL" id="SWND01000001">
    <property type="protein sequence ID" value="NFF00629.1"/>
    <property type="molecule type" value="Genomic_DNA"/>
</dbReference>
<gene>
    <name evidence="1" type="ORF">FCV25_02370</name>
</gene>
<dbReference type="Pfam" id="PF13333">
    <property type="entry name" value="rve_2"/>
    <property type="match status" value="1"/>
</dbReference>
<proteinExistence type="predicted"/>
<dbReference type="Proteomes" id="UP000472521">
    <property type="component" value="Unassembled WGS sequence"/>
</dbReference>
<organism evidence="1 2">
    <name type="scientific">Clostridium botulinum</name>
    <dbReference type="NCBI Taxonomy" id="1491"/>
    <lineage>
        <taxon>Bacteria</taxon>
        <taxon>Bacillati</taxon>
        <taxon>Bacillota</taxon>
        <taxon>Clostridia</taxon>
        <taxon>Eubacteriales</taxon>
        <taxon>Clostridiaceae</taxon>
        <taxon>Clostridium</taxon>
    </lineage>
</organism>
<evidence type="ECO:0000313" key="1">
    <source>
        <dbReference type="EMBL" id="NFF00629.1"/>
    </source>
</evidence>
<name>A0A6B4GPG9_CLOBO</name>
<dbReference type="AlphaFoldDB" id="A0A6B4GPG9"/>
<dbReference type="InterPro" id="IPR001584">
    <property type="entry name" value="Integrase_cat-core"/>
</dbReference>